<proteinExistence type="predicted"/>
<dbReference type="EMBL" id="CAXITT010000198">
    <property type="protein sequence ID" value="CAL1535340.1"/>
    <property type="molecule type" value="Genomic_DNA"/>
</dbReference>
<keyword evidence="1" id="KW-0472">Membrane</keyword>
<keyword evidence="5" id="KW-1185">Reference proteome</keyword>
<sequence length="356" mass="39811">MILRAARLSVAFFLFLRFFIDHYLVMCEVLSCSPAEIGSDHEVKFNVTNKCSSGVPRLESYEGVLTKCPNYTIREDVKERYNVTLSKENSHYNILTLLIYNISMPTSGQVVYFNLNEDNTSKNGNCTISVYQKADDLNCTFNITNEGLKVDCLSSEIYPGGPCAFDSNLKNGTFIKEDTNLNSSSKSPYVTKKCTLEVAVANLTCGLLTVNVTVYPIVTGHVDDKYKYGTQSNVLKLERPSVKLDNCKPVVKEGDNVTCRCERTDSSDIDSSIYWYDNSTHFNVSDGSVSFIANRSIEEKYYCQSANMFGWKSDPLWYRPKISYESPDGSNSLVTWIAIGAGSLVGTLIIHTVLFT</sequence>
<feature type="chain" id="PRO_5043472207" description="Ig-like domain-containing protein" evidence="2">
    <location>
        <begin position="28"/>
        <end position="356"/>
    </location>
</feature>
<dbReference type="Gene3D" id="2.60.40.10">
    <property type="entry name" value="Immunoglobulins"/>
    <property type="match status" value="1"/>
</dbReference>
<gene>
    <name evidence="4" type="ORF">GSLYS_00009300001</name>
</gene>
<feature type="transmembrane region" description="Helical" evidence="1">
    <location>
        <begin position="333"/>
        <end position="355"/>
    </location>
</feature>
<dbReference type="AlphaFoldDB" id="A0AAV2HMQ2"/>
<dbReference type="InterPro" id="IPR013783">
    <property type="entry name" value="Ig-like_fold"/>
</dbReference>
<dbReference type="Proteomes" id="UP001497497">
    <property type="component" value="Unassembled WGS sequence"/>
</dbReference>
<accession>A0AAV2HMQ2</accession>
<reference evidence="4 5" key="1">
    <citation type="submission" date="2024-04" db="EMBL/GenBank/DDBJ databases">
        <authorList>
            <consortium name="Genoscope - CEA"/>
            <person name="William W."/>
        </authorList>
    </citation>
    <scope>NUCLEOTIDE SEQUENCE [LARGE SCALE GENOMIC DNA]</scope>
</reference>
<keyword evidence="1" id="KW-1133">Transmembrane helix</keyword>
<evidence type="ECO:0000256" key="1">
    <source>
        <dbReference type="SAM" id="Phobius"/>
    </source>
</evidence>
<organism evidence="4 5">
    <name type="scientific">Lymnaea stagnalis</name>
    <name type="common">Great pond snail</name>
    <name type="synonym">Helix stagnalis</name>
    <dbReference type="NCBI Taxonomy" id="6523"/>
    <lineage>
        <taxon>Eukaryota</taxon>
        <taxon>Metazoa</taxon>
        <taxon>Spiralia</taxon>
        <taxon>Lophotrochozoa</taxon>
        <taxon>Mollusca</taxon>
        <taxon>Gastropoda</taxon>
        <taxon>Heterobranchia</taxon>
        <taxon>Euthyneura</taxon>
        <taxon>Panpulmonata</taxon>
        <taxon>Hygrophila</taxon>
        <taxon>Lymnaeoidea</taxon>
        <taxon>Lymnaeidae</taxon>
        <taxon>Lymnaea</taxon>
    </lineage>
</organism>
<keyword evidence="2" id="KW-0732">Signal</keyword>
<protein>
    <recommendedName>
        <fullName evidence="3">Ig-like domain-containing protein</fullName>
    </recommendedName>
</protein>
<dbReference type="SUPFAM" id="SSF48726">
    <property type="entry name" value="Immunoglobulin"/>
    <property type="match status" value="1"/>
</dbReference>
<feature type="non-terminal residue" evidence="4">
    <location>
        <position position="356"/>
    </location>
</feature>
<dbReference type="InterPro" id="IPR036179">
    <property type="entry name" value="Ig-like_dom_sf"/>
</dbReference>
<keyword evidence="1" id="KW-0812">Transmembrane</keyword>
<dbReference type="PROSITE" id="PS50835">
    <property type="entry name" value="IG_LIKE"/>
    <property type="match status" value="1"/>
</dbReference>
<evidence type="ECO:0000313" key="5">
    <source>
        <dbReference type="Proteomes" id="UP001497497"/>
    </source>
</evidence>
<name>A0AAV2HMQ2_LYMST</name>
<evidence type="ECO:0000313" key="4">
    <source>
        <dbReference type="EMBL" id="CAL1535340.1"/>
    </source>
</evidence>
<evidence type="ECO:0000256" key="2">
    <source>
        <dbReference type="SAM" id="SignalP"/>
    </source>
</evidence>
<feature type="domain" description="Ig-like" evidence="3">
    <location>
        <begin position="240"/>
        <end position="323"/>
    </location>
</feature>
<feature type="signal peptide" evidence="2">
    <location>
        <begin position="1"/>
        <end position="27"/>
    </location>
</feature>
<comment type="caution">
    <text evidence="4">The sequence shown here is derived from an EMBL/GenBank/DDBJ whole genome shotgun (WGS) entry which is preliminary data.</text>
</comment>
<evidence type="ECO:0000259" key="3">
    <source>
        <dbReference type="PROSITE" id="PS50835"/>
    </source>
</evidence>
<dbReference type="InterPro" id="IPR007110">
    <property type="entry name" value="Ig-like_dom"/>
</dbReference>